<protein>
    <recommendedName>
        <fullName evidence="6">Acid phosphatase</fullName>
    </recommendedName>
</protein>
<evidence type="ECO:0008006" key="6">
    <source>
        <dbReference type="Google" id="ProtNLM"/>
    </source>
</evidence>
<feature type="compositionally biased region" description="Low complexity" evidence="2">
    <location>
        <begin position="21"/>
        <end position="40"/>
    </location>
</feature>
<dbReference type="GO" id="GO:0009395">
    <property type="term" value="P:phospholipid catabolic process"/>
    <property type="evidence" value="ECO:0007669"/>
    <property type="project" value="TreeGrafter"/>
</dbReference>
<dbReference type="AlphaFoldDB" id="A0A261Y7P8"/>
<evidence type="ECO:0000313" key="4">
    <source>
        <dbReference type="EMBL" id="OZJ06504.1"/>
    </source>
</evidence>
<keyword evidence="5" id="KW-1185">Reference proteome</keyword>
<dbReference type="Pfam" id="PF04185">
    <property type="entry name" value="Phosphoesterase"/>
    <property type="match status" value="1"/>
</dbReference>
<dbReference type="InterPro" id="IPR007312">
    <property type="entry name" value="Phosphoesterase"/>
</dbReference>
<dbReference type="Proteomes" id="UP000242875">
    <property type="component" value="Unassembled WGS sequence"/>
</dbReference>
<dbReference type="PANTHER" id="PTHR31956">
    <property type="entry name" value="NON-SPECIFIC PHOSPHOLIPASE C4-RELATED"/>
    <property type="match status" value="1"/>
</dbReference>
<dbReference type="OrthoDB" id="5135119at2759"/>
<reference evidence="4 5" key="1">
    <citation type="journal article" date="2017" name="Mycologia">
        <title>Bifiguratus adelaidae, gen. et sp. nov., a new member of Mucoromycotina in endophytic and soil-dwelling habitats.</title>
        <authorList>
            <person name="Torres-Cruz T.J."/>
            <person name="Billingsley Tobias T.L."/>
            <person name="Almatruk M."/>
            <person name="Hesse C."/>
            <person name="Kuske C.R."/>
            <person name="Desiro A."/>
            <person name="Benucci G.M."/>
            <person name="Bonito G."/>
            <person name="Stajich J.E."/>
            <person name="Dunlap C."/>
            <person name="Arnold A.E."/>
            <person name="Porras-Alfaro A."/>
        </authorList>
    </citation>
    <scope>NUCLEOTIDE SEQUENCE [LARGE SCALE GENOMIC DNA]</scope>
    <source>
        <strain evidence="4 5">AZ0501</strain>
    </source>
</reference>
<evidence type="ECO:0000313" key="5">
    <source>
        <dbReference type="Proteomes" id="UP000242875"/>
    </source>
</evidence>
<dbReference type="PANTHER" id="PTHR31956:SF8">
    <property type="entry name" value="ACID PHOSPHATASE PHOA (AFU_ORTHOLOGUE AFUA_1G03570)"/>
    <property type="match status" value="1"/>
</dbReference>
<feature type="chain" id="PRO_5012447243" description="Acid phosphatase" evidence="3">
    <location>
        <begin position="20"/>
        <end position="342"/>
    </location>
</feature>
<dbReference type="GO" id="GO:0016788">
    <property type="term" value="F:hydrolase activity, acting on ester bonds"/>
    <property type="evidence" value="ECO:0007669"/>
    <property type="project" value="InterPro"/>
</dbReference>
<evidence type="ECO:0000256" key="3">
    <source>
        <dbReference type="SAM" id="SignalP"/>
    </source>
</evidence>
<comment type="caution">
    <text evidence="4">The sequence shown here is derived from an EMBL/GenBank/DDBJ whole genome shotgun (WGS) entry which is preliminary data.</text>
</comment>
<evidence type="ECO:0000256" key="2">
    <source>
        <dbReference type="SAM" id="MobiDB-lite"/>
    </source>
</evidence>
<accession>A0A261Y7P8</accession>
<dbReference type="EMBL" id="MVBO01000003">
    <property type="protein sequence ID" value="OZJ06504.1"/>
    <property type="molecule type" value="Genomic_DNA"/>
</dbReference>
<gene>
    <name evidence="4" type="ORF">BZG36_00637</name>
</gene>
<name>A0A261Y7P8_9FUNG</name>
<feature type="signal peptide" evidence="3">
    <location>
        <begin position="1"/>
        <end position="19"/>
    </location>
</feature>
<sequence>MKFSIAFAVASALVAVTSASPVNPNSQGQSGSQGQQKSSGLTGPNGEPYVPGKWFDRFFMIIGENMDFWTVEADPVFANLWKEAPNGRLLGNYYAITHPSQPNYFSHISATSYGWNSDSPTNITGAESYSIVDVLEEKGISWAGYAEDYPVQQGCYIPYAPVDAQGNQVPHSYVRKHFPFISMENIYTNQTRCNNLYNADMFWQHLKEEKLPQFVYFVPNLLNDGHDTNVTYFGNYIKETWYNTFLHNSYFNSKALNYLSLDESGNTTGFNTVPGDNNNHIYTAIWGDAVRNDNVYDKYDWVRYNHSSISATLEVNWFGKQGQLGRNDTYAPVFSLPNSGSI</sequence>
<proteinExistence type="predicted"/>
<evidence type="ECO:0000256" key="1">
    <source>
        <dbReference type="ARBA" id="ARBA00022801"/>
    </source>
</evidence>
<organism evidence="4 5">
    <name type="scientific">Bifiguratus adelaidae</name>
    <dbReference type="NCBI Taxonomy" id="1938954"/>
    <lineage>
        <taxon>Eukaryota</taxon>
        <taxon>Fungi</taxon>
        <taxon>Fungi incertae sedis</taxon>
        <taxon>Mucoromycota</taxon>
        <taxon>Mucoromycotina</taxon>
        <taxon>Endogonomycetes</taxon>
        <taxon>Endogonales</taxon>
        <taxon>Endogonales incertae sedis</taxon>
        <taxon>Bifiguratus</taxon>
    </lineage>
</organism>
<feature type="region of interest" description="Disordered" evidence="2">
    <location>
        <begin position="21"/>
        <end position="47"/>
    </location>
</feature>
<keyword evidence="1" id="KW-0378">Hydrolase</keyword>
<keyword evidence="3" id="KW-0732">Signal</keyword>